<sequence>MMGNVNKKPAAVPPDHASQALQPLPDTARPSSNQPVMVNYDCSHLTIGAGVAIFHIATSRVVLCRHSVDNYWFLPKGRRDAGEDTSAGAEREGFEESGYRNRLLPIPMRHRQPQPCNTLSNASSPFATEPIWTQLIPLTSNSQYMLFWYIAETLPPEMEKELNAKTGTEATATSPTPYQYPPKYPATLTLEERLEMEVGGHEPVHHLNTAVDSEEALYESHLLPVEEAVQKLKGTIQEDVVRSGWQAIVRRHQTESKA</sequence>
<organism evidence="4 5">
    <name type="scientific">Lasallia pustulata</name>
    <dbReference type="NCBI Taxonomy" id="136370"/>
    <lineage>
        <taxon>Eukaryota</taxon>
        <taxon>Fungi</taxon>
        <taxon>Dikarya</taxon>
        <taxon>Ascomycota</taxon>
        <taxon>Pezizomycotina</taxon>
        <taxon>Lecanoromycetes</taxon>
        <taxon>OSLEUM clade</taxon>
        <taxon>Umbilicariomycetidae</taxon>
        <taxon>Umbilicariales</taxon>
        <taxon>Umbilicariaceae</taxon>
        <taxon>Lasallia</taxon>
    </lineage>
</organism>
<evidence type="ECO:0000256" key="2">
    <source>
        <dbReference type="SAM" id="MobiDB-lite"/>
    </source>
</evidence>
<dbReference type="CDD" id="cd02883">
    <property type="entry name" value="NUDIX_Hydrolase"/>
    <property type="match status" value="1"/>
</dbReference>
<feature type="domain" description="Nudix hydrolase" evidence="3">
    <location>
        <begin position="44"/>
        <end position="198"/>
    </location>
</feature>
<protein>
    <submittedName>
        <fullName evidence="4">NUDIX hydrolase, conserved site</fullName>
    </submittedName>
</protein>
<dbReference type="PROSITE" id="PS51462">
    <property type="entry name" value="NUDIX"/>
    <property type="match status" value="1"/>
</dbReference>
<keyword evidence="1 4" id="KW-0378">Hydrolase</keyword>
<name>A0A1W5CW00_9LECA</name>
<feature type="region of interest" description="Disordered" evidence="2">
    <location>
        <begin position="1"/>
        <end position="32"/>
    </location>
</feature>
<dbReference type="PROSITE" id="PS00893">
    <property type="entry name" value="NUDIX_BOX"/>
    <property type="match status" value="1"/>
</dbReference>
<dbReference type="Pfam" id="PF00293">
    <property type="entry name" value="NUDIX"/>
    <property type="match status" value="1"/>
</dbReference>
<dbReference type="Gene3D" id="3.90.79.10">
    <property type="entry name" value="Nucleoside Triphosphate Pyrophosphohydrolase"/>
    <property type="match status" value="1"/>
</dbReference>
<dbReference type="SUPFAM" id="SSF55811">
    <property type="entry name" value="Nudix"/>
    <property type="match status" value="1"/>
</dbReference>
<dbReference type="Proteomes" id="UP000192927">
    <property type="component" value="Unassembled WGS sequence"/>
</dbReference>
<keyword evidence="5" id="KW-1185">Reference proteome</keyword>
<dbReference type="InterPro" id="IPR020084">
    <property type="entry name" value="NUDIX_hydrolase_CS"/>
</dbReference>
<evidence type="ECO:0000313" key="5">
    <source>
        <dbReference type="Proteomes" id="UP000192927"/>
    </source>
</evidence>
<accession>A0A1W5CW00</accession>
<evidence type="ECO:0000259" key="3">
    <source>
        <dbReference type="PROSITE" id="PS51462"/>
    </source>
</evidence>
<dbReference type="AlphaFoldDB" id="A0A1W5CW00"/>
<proteinExistence type="predicted"/>
<reference evidence="5" key="1">
    <citation type="submission" date="2017-03" db="EMBL/GenBank/DDBJ databases">
        <authorList>
            <person name="Sharma R."/>
            <person name="Thines M."/>
        </authorList>
    </citation>
    <scope>NUCLEOTIDE SEQUENCE [LARGE SCALE GENOMIC DNA]</scope>
</reference>
<dbReference type="InterPro" id="IPR015797">
    <property type="entry name" value="NUDIX_hydrolase-like_dom_sf"/>
</dbReference>
<evidence type="ECO:0000256" key="1">
    <source>
        <dbReference type="ARBA" id="ARBA00022801"/>
    </source>
</evidence>
<dbReference type="InterPro" id="IPR000086">
    <property type="entry name" value="NUDIX_hydrolase_dom"/>
</dbReference>
<dbReference type="EMBL" id="FWEW01000417">
    <property type="protein sequence ID" value="SLM34839.1"/>
    <property type="molecule type" value="Genomic_DNA"/>
</dbReference>
<dbReference type="GO" id="GO:0016787">
    <property type="term" value="F:hydrolase activity"/>
    <property type="evidence" value="ECO:0007669"/>
    <property type="project" value="UniProtKB-KW"/>
</dbReference>
<evidence type="ECO:0000313" key="4">
    <source>
        <dbReference type="EMBL" id="SLM34839.1"/>
    </source>
</evidence>